<comment type="caution">
    <text evidence="1">The sequence shown here is derived from an EMBL/GenBank/DDBJ whole genome shotgun (WGS) entry which is preliminary data.</text>
</comment>
<gene>
    <name evidence="1" type="ORF">EYF80_004628</name>
</gene>
<proteinExistence type="predicted"/>
<evidence type="ECO:0000313" key="1">
    <source>
        <dbReference type="EMBL" id="TNN84974.1"/>
    </source>
</evidence>
<sequence length="100" mass="11375">MEQVRVSLKGNAAFEGFKNNGNNAFLRRKHEQREALCIAPYNHYLPLSALSGPPVCPTDGSERGHWIPCQLHFPTINMKEEIHLAPQKRSPSYKTLHHES</sequence>
<keyword evidence="2" id="KW-1185">Reference proteome</keyword>
<reference evidence="1 2" key="1">
    <citation type="submission" date="2019-03" db="EMBL/GenBank/DDBJ databases">
        <title>First draft genome of Liparis tanakae, snailfish: a comprehensive survey of snailfish specific genes.</title>
        <authorList>
            <person name="Kim W."/>
            <person name="Song I."/>
            <person name="Jeong J.-H."/>
            <person name="Kim D."/>
            <person name="Kim S."/>
            <person name="Ryu S."/>
            <person name="Song J.Y."/>
            <person name="Lee S.K."/>
        </authorList>
    </citation>
    <scope>NUCLEOTIDE SEQUENCE [LARGE SCALE GENOMIC DNA]</scope>
    <source>
        <tissue evidence="1">Muscle</tissue>
    </source>
</reference>
<name>A0A4Z2J507_9TELE</name>
<protein>
    <submittedName>
        <fullName evidence="1">Uncharacterized protein</fullName>
    </submittedName>
</protein>
<dbReference type="AlphaFoldDB" id="A0A4Z2J507"/>
<organism evidence="1 2">
    <name type="scientific">Liparis tanakae</name>
    <name type="common">Tanaka's snailfish</name>
    <dbReference type="NCBI Taxonomy" id="230148"/>
    <lineage>
        <taxon>Eukaryota</taxon>
        <taxon>Metazoa</taxon>
        <taxon>Chordata</taxon>
        <taxon>Craniata</taxon>
        <taxon>Vertebrata</taxon>
        <taxon>Euteleostomi</taxon>
        <taxon>Actinopterygii</taxon>
        <taxon>Neopterygii</taxon>
        <taxon>Teleostei</taxon>
        <taxon>Neoteleostei</taxon>
        <taxon>Acanthomorphata</taxon>
        <taxon>Eupercaria</taxon>
        <taxon>Perciformes</taxon>
        <taxon>Cottioidei</taxon>
        <taxon>Cottales</taxon>
        <taxon>Liparidae</taxon>
        <taxon>Liparis</taxon>
    </lineage>
</organism>
<accession>A0A4Z2J507</accession>
<dbReference type="EMBL" id="SRLO01000023">
    <property type="protein sequence ID" value="TNN84974.1"/>
    <property type="molecule type" value="Genomic_DNA"/>
</dbReference>
<dbReference type="Proteomes" id="UP000314294">
    <property type="component" value="Unassembled WGS sequence"/>
</dbReference>
<evidence type="ECO:0000313" key="2">
    <source>
        <dbReference type="Proteomes" id="UP000314294"/>
    </source>
</evidence>